<dbReference type="RefSeq" id="WP_027473614.1">
    <property type="nucleotide sequence ID" value="NZ_BAMD01000026.1"/>
</dbReference>
<dbReference type="EC" id="4.2.3.4" evidence="8 19"/>
<dbReference type="CDD" id="cd08195">
    <property type="entry name" value="DHQS"/>
    <property type="match status" value="1"/>
</dbReference>
<dbReference type="STRING" id="869213.GCA_000517085_04384"/>
<dbReference type="Pfam" id="PF24621">
    <property type="entry name" value="DHQS_C"/>
    <property type="match status" value="1"/>
</dbReference>
<dbReference type="InterPro" id="IPR050071">
    <property type="entry name" value="Dehydroquinate_synthase"/>
</dbReference>
<evidence type="ECO:0000256" key="14">
    <source>
        <dbReference type="ARBA" id="ARBA00022833"/>
    </source>
</evidence>
<evidence type="ECO:0000256" key="8">
    <source>
        <dbReference type="ARBA" id="ARBA00013031"/>
    </source>
</evidence>
<evidence type="ECO:0000256" key="4">
    <source>
        <dbReference type="ARBA" id="ARBA00003485"/>
    </source>
</evidence>
<comment type="similarity">
    <text evidence="7">Belongs to the sugar phosphate cyclases superfamily. Dehydroquinate synthase family.</text>
</comment>
<dbReference type="SUPFAM" id="SSF56796">
    <property type="entry name" value="Dehydroquinate synthase-like"/>
    <property type="match status" value="1"/>
</dbReference>
<evidence type="ECO:0000256" key="6">
    <source>
        <dbReference type="ARBA" id="ARBA00004661"/>
    </source>
</evidence>
<dbReference type="InterPro" id="IPR016037">
    <property type="entry name" value="DHQ_synth_AroB"/>
</dbReference>
<dbReference type="PIRSF" id="PIRSF001455">
    <property type="entry name" value="DHQ_synth"/>
    <property type="match status" value="1"/>
</dbReference>
<keyword evidence="23" id="KW-1185">Reference proteome</keyword>
<keyword evidence="15" id="KW-0520">NAD</keyword>
<keyword evidence="18" id="KW-0170">Cobalt</keyword>
<organism evidence="22 23">
    <name type="scientific">Saccharicrinis fermentans DSM 9555 = JCM 21142</name>
    <dbReference type="NCBI Taxonomy" id="869213"/>
    <lineage>
        <taxon>Bacteria</taxon>
        <taxon>Pseudomonadati</taxon>
        <taxon>Bacteroidota</taxon>
        <taxon>Bacteroidia</taxon>
        <taxon>Marinilabiliales</taxon>
        <taxon>Marinilabiliaceae</taxon>
        <taxon>Saccharicrinis</taxon>
    </lineage>
</organism>
<feature type="domain" description="3-dehydroquinate synthase N-terminal" evidence="20">
    <location>
        <begin position="61"/>
        <end position="172"/>
    </location>
</feature>
<dbReference type="InterPro" id="IPR030960">
    <property type="entry name" value="DHQS/DOIS_N"/>
</dbReference>
<accession>W7Y623</accession>
<evidence type="ECO:0000256" key="3">
    <source>
        <dbReference type="ARBA" id="ARBA00001941"/>
    </source>
</evidence>
<dbReference type="GO" id="GO:0009423">
    <property type="term" value="P:chorismate biosynthetic process"/>
    <property type="evidence" value="ECO:0007669"/>
    <property type="project" value="UniProtKB-UniRule"/>
</dbReference>
<dbReference type="InterPro" id="IPR030963">
    <property type="entry name" value="DHQ_synth_fam"/>
</dbReference>
<dbReference type="Gene3D" id="3.40.50.1970">
    <property type="match status" value="1"/>
</dbReference>
<dbReference type="GO" id="GO:0005737">
    <property type="term" value="C:cytoplasm"/>
    <property type="evidence" value="ECO:0007669"/>
    <property type="project" value="UniProtKB-SubCell"/>
</dbReference>
<dbReference type="EMBL" id="BAMD01000026">
    <property type="protein sequence ID" value="GAF03587.1"/>
    <property type="molecule type" value="Genomic_DNA"/>
</dbReference>
<evidence type="ECO:0000256" key="5">
    <source>
        <dbReference type="ARBA" id="ARBA00004496"/>
    </source>
</evidence>
<comment type="subcellular location">
    <subcellularLocation>
        <location evidence="5">Cytoplasm</location>
    </subcellularLocation>
</comment>
<evidence type="ECO:0000256" key="17">
    <source>
        <dbReference type="ARBA" id="ARBA00023239"/>
    </source>
</evidence>
<dbReference type="Gene3D" id="1.20.1090.10">
    <property type="entry name" value="Dehydroquinate synthase-like - alpha domain"/>
    <property type="match status" value="1"/>
</dbReference>
<comment type="cofactor">
    <cofactor evidence="3">
        <name>Co(2+)</name>
        <dbReference type="ChEBI" id="CHEBI:48828"/>
    </cofactor>
</comment>
<protein>
    <recommendedName>
        <fullName evidence="9 19">3-dehydroquinate synthase</fullName>
        <ecNumber evidence="8 19">4.2.3.4</ecNumber>
    </recommendedName>
</protein>
<dbReference type="NCBIfam" id="TIGR01357">
    <property type="entry name" value="aroB"/>
    <property type="match status" value="1"/>
</dbReference>
<evidence type="ECO:0000256" key="10">
    <source>
        <dbReference type="ARBA" id="ARBA00022490"/>
    </source>
</evidence>
<evidence type="ECO:0000256" key="11">
    <source>
        <dbReference type="ARBA" id="ARBA00022605"/>
    </source>
</evidence>
<evidence type="ECO:0000256" key="16">
    <source>
        <dbReference type="ARBA" id="ARBA00023141"/>
    </source>
</evidence>
<evidence type="ECO:0000256" key="2">
    <source>
        <dbReference type="ARBA" id="ARBA00001911"/>
    </source>
</evidence>
<evidence type="ECO:0000313" key="23">
    <source>
        <dbReference type="Proteomes" id="UP000019402"/>
    </source>
</evidence>
<comment type="pathway">
    <text evidence="6">Metabolic intermediate biosynthesis; chorismate biosynthesis; chorismate from D-erythrose 4-phosphate and phosphoenolpyruvate: step 2/7.</text>
</comment>
<dbReference type="GO" id="GO:0046872">
    <property type="term" value="F:metal ion binding"/>
    <property type="evidence" value="ECO:0007669"/>
    <property type="project" value="UniProtKB-KW"/>
</dbReference>
<evidence type="ECO:0000259" key="21">
    <source>
        <dbReference type="Pfam" id="PF24621"/>
    </source>
</evidence>
<dbReference type="AlphaFoldDB" id="W7Y623"/>
<evidence type="ECO:0000256" key="13">
    <source>
        <dbReference type="ARBA" id="ARBA00022741"/>
    </source>
</evidence>
<dbReference type="OrthoDB" id="9806583at2"/>
<feature type="domain" description="3-dehydroquinate synthase C-terminal" evidence="21">
    <location>
        <begin position="175"/>
        <end position="318"/>
    </location>
</feature>
<sequence length="355" mass="40252">MQVIEDSESKVYGADDIKKDLSELINKYSRGKVFLLMDTGSHQHCYPKIKEIPEIDTNNIMIIEQGDHHKNIETIAKVWHFLSTNGADRKSLLINLAGGMPCDLGGFAAATFKRGIDFINIPTTLLSQVDASVGGKTGINFHSFKNEIGVFKHAVSVLVCNDFIKTQDQQNIFSGFAEMIKHALIFSEDTWNQLKVFDIRNTNIDALKPLVINSIHIKEHFVKADPTEQNVRKSLNFGHTIGHAFESFAMQNNTPILHGFAVAYGMIVELYLGHKNCGFPLSKLQEINRILSAIYGHFTFSQKDFESLFYLMTHDKKNEKNKINFTLLEDIGQIKINQTCTKEEIFEALEFYLNQ</sequence>
<proteinExistence type="inferred from homology"/>
<keyword evidence="12" id="KW-0479">Metal-binding</keyword>
<keyword evidence="11" id="KW-0028">Amino-acid biosynthesis</keyword>
<evidence type="ECO:0000256" key="15">
    <source>
        <dbReference type="ARBA" id="ARBA00023027"/>
    </source>
</evidence>
<evidence type="ECO:0000313" key="22">
    <source>
        <dbReference type="EMBL" id="GAF03587.1"/>
    </source>
</evidence>
<name>W7Y623_9BACT</name>
<gene>
    <name evidence="22" type="ORF">JCM21142_52265</name>
</gene>
<evidence type="ECO:0000256" key="18">
    <source>
        <dbReference type="ARBA" id="ARBA00023285"/>
    </source>
</evidence>
<evidence type="ECO:0000256" key="19">
    <source>
        <dbReference type="NCBIfam" id="TIGR01357"/>
    </source>
</evidence>
<keyword evidence="14" id="KW-0862">Zinc</keyword>
<keyword evidence="13" id="KW-0547">Nucleotide-binding</keyword>
<comment type="function">
    <text evidence="4">Catalyzes the conversion of 3-deoxy-D-arabino-heptulosonate 7-phosphate (DAHP) to dehydroquinate (DHQ).</text>
</comment>
<evidence type="ECO:0000256" key="9">
    <source>
        <dbReference type="ARBA" id="ARBA00017684"/>
    </source>
</evidence>
<dbReference type="eggNOG" id="COG0337">
    <property type="taxonomic scope" value="Bacteria"/>
</dbReference>
<dbReference type="GO" id="GO:0008652">
    <property type="term" value="P:amino acid biosynthetic process"/>
    <property type="evidence" value="ECO:0007669"/>
    <property type="project" value="UniProtKB-KW"/>
</dbReference>
<keyword evidence="17" id="KW-0456">Lyase</keyword>
<dbReference type="GO" id="GO:0003856">
    <property type="term" value="F:3-dehydroquinate synthase activity"/>
    <property type="evidence" value="ECO:0007669"/>
    <property type="project" value="UniProtKB-UniRule"/>
</dbReference>
<dbReference type="Pfam" id="PF01761">
    <property type="entry name" value="DHQ_synthase"/>
    <property type="match status" value="1"/>
</dbReference>
<evidence type="ECO:0000256" key="12">
    <source>
        <dbReference type="ARBA" id="ARBA00022723"/>
    </source>
</evidence>
<dbReference type="PANTHER" id="PTHR43622">
    <property type="entry name" value="3-DEHYDROQUINATE SYNTHASE"/>
    <property type="match status" value="1"/>
</dbReference>
<evidence type="ECO:0000256" key="7">
    <source>
        <dbReference type="ARBA" id="ARBA00005412"/>
    </source>
</evidence>
<dbReference type="GO" id="GO:0009073">
    <property type="term" value="P:aromatic amino acid family biosynthetic process"/>
    <property type="evidence" value="ECO:0007669"/>
    <property type="project" value="UniProtKB-KW"/>
</dbReference>
<evidence type="ECO:0000256" key="1">
    <source>
        <dbReference type="ARBA" id="ARBA00001393"/>
    </source>
</evidence>
<evidence type="ECO:0000259" key="20">
    <source>
        <dbReference type="Pfam" id="PF01761"/>
    </source>
</evidence>
<keyword evidence="16" id="KW-0057">Aromatic amino acid biosynthesis</keyword>
<dbReference type="GO" id="GO:0000166">
    <property type="term" value="F:nucleotide binding"/>
    <property type="evidence" value="ECO:0007669"/>
    <property type="project" value="UniProtKB-KW"/>
</dbReference>
<comment type="caution">
    <text evidence="22">The sequence shown here is derived from an EMBL/GenBank/DDBJ whole genome shotgun (WGS) entry which is preliminary data.</text>
</comment>
<comment type="cofactor">
    <cofactor evidence="2">
        <name>NAD(+)</name>
        <dbReference type="ChEBI" id="CHEBI:57540"/>
    </cofactor>
</comment>
<comment type="catalytic activity">
    <reaction evidence="1">
        <text>7-phospho-2-dehydro-3-deoxy-D-arabino-heptonate = 3-dehydroquinate + phosphate</text>
        <dbReference type="Rhea" id="RHEA:21968"/>
        <dbReference type="ChEBI" id="CHEBI:32364"/>
        <dbReference type="ChEBI" id="CHEBI:43474"/>
        <dbReference type="ChEBI" id="CHEBI:58394"/>
        <dbReference type="EC" id="4.2.3.4"/>
    </reaction>
</comment>
<dbReference type="InterPro" id="IPR056179">
    <property type="entry name" value="DHQS_C"/>
</dbReference>
<reference evidence="22 23" key="1">
    <citation type="journal article" date="2014" name="Genome Announc.">
        <title>Draft Genome Sequence of Cytophaga fermentans JCM 21142T, a Facultative Anaerobe Isolated from Marine Mud.</title>
        <authorList>
            <person name="Starns D."/>
            <person name="Oshima K."/>
            <person name="Suda W."/>
            <person name="Iino T."/>
            <person name="Yuki M."/>
            <person name="Inoue J."/>
            <person name="Kitamura K."/>
            <person name="Iida T."/>
            <person name="Darby A."/>
            <person name="Hattori M."/>
            <person name="Ohkuma M."/>
        </authorList>
    </citation>
    <scope>NUCLEOTIDE SEQUENCE [LARGE SCALE GENOMIC DNA]</scope>
    <source>
        <strain evidence="22 23">JCM 21142</strain>
    </source>
</reference>
<dbReference type="Proteomes" id="UP000019402">
    <property type="component" value="Unassembled WGS sequence"/>
</dbReference>
<keyword evidence="10" id="KW-0963">Cytoplasm</keyword>
<dbReference type="PANTHER" id="PTHR43622:SF7">
    <property type="entry name" value="3-DEHYDROQUINATE SYNTHASE, CHLOROPLASTIC"/>
    <property type="match status" value="1"/>
</dbReference>